<dbReference type="PANTHER" id="PTHR43798">
    <property type="entry name" value="MONOACYLGLYCEROL LIPASE"/>
    <property type="match status" value="1"/>
</dbReference>
<name>W3XN06_PESFW</name>
<dbReference type="EMBL" id="KI912109">
    <property type="protein sequence ID" value="ETS87433.1"/>
    <property type="molecule type" value="Genomic_DNA"/>
</dbReference>
<dbReference type="GeneID" id="19266274"/>
<evidence type="ECO:0000313" key="3">
    <source>
        <dbReference type="EMBL" id="ETS87433.1"/>
    </source>
</evidence>
<keyword evidence="4" id="KW-1185">Reference proteome</keyword>
<dbReference type="HOGENOM" id="CLU_020336_11_1_1"/>
<gene>
    <name evidence="3" type="ORF">PFICI_01261</name>
</gene>
<dbReference type="GO" id="GO:0016020">
    <property type="term" value="C:membrane"/>
    <property type="evidence" value="ECO:0007669"/>
    <property type="project" value="TreeGrafter"/>
</dbReference>
<dbReference type="OrthoDB" id="408373at2759"/>
<dbReference type="PANTHER" id="PTHR43798:SF33">
    <property type="entry name" value="HYDROLASE, PUTATIVE (AFU_ORTHOLOGUE AFUA_2G14860)-RELATED"/>
    <property type="match status" value="1"/>
</dbReference>
<feature type="compositionally biased region" description="Polar residues" evidence="1">
    <location>
        <begin position="255"/>
        <end position="271"/>
    </location>
</feature>
<protein>
    <recommendedName>
        <fullName evidence="2">AB hydrolase-1 domain-containing protein</fullName>
    </recommendedName>
</protein>
<dbReference type="Proteomes" id="UP000030651">
    <property type="component" value="Unassembled WGS sequence"/>
</dbReference>
<dbReference type="InterPro" id="IPR029058">
    <property type="entry name" value="AB_hydrolase_fold"/>
</dbReference>
<accession>W3XN06</accession>
<reference evidence="4" key="1">
    <citation type="journal article" date="2015" name="BMC Genomics">
        <title>Genomic and transcriptomic analysis of the endophytic fungus Pestalotiopsis fici reveals its lifestyle and high potential for synthesis of natural products.</title>
        <authorList>
            <person name="Wang X."/>
            <person name="Zhang X."/>
            <person name="Liu L."/>
            <person name="Xiang M."/>
            <person name="Wang W."/>
            <person name="Sun X."/>
            <person name="Che Y."/>
            <person name="Guo L."/>
            <person name="Liu G."/>
            <person name="Guo L."/>
            <person name="Wang C."/>
            <person name="Yin W.B."/>
            <person name="Stadler M."/>
            <person name="Zhang X."/>
            <person name="Liu X."/>
        </authorList>
    </citation>
    <scope>NUCLEOTIDE SEQUENCE [LARGE SCALE GENOMIC DNA]</scope>
    <source>
        <strain evidence="4">W106-1 / CGMCC3.15140</strain>
    </source>
</reference>
<proteinExistence type="predicted"/>
<dbReference type="KEGG" id="pfy:PFICI_01261"/>
<feature type="domain" description="AB hydrolase-1" evidence="2">
    <location>
        <begin position="101"/>
        <end position="391"/>
    </location>
</feature>
<feature type="region of interest" description="Disordered" evidence="1">
    <location>
        <begin position="238"/>
        <end position="284"/>
    </location>
</feature>
<dbReference type="Gene3D" id="3.40.50.1820">
    <property type="entry name" value="alpha/beta hydrolase"/>
    <property type="match status" value="1"/>
</dbReference>
<sequence>MVSHFPGVAGASSRAALLGGACLVTAAAAAALWPLVRTATGGRENLPVTSPRRKVLDSLSEEQITSLPYPPDILPGGRDVATPYGSIRVFEWGPEDGDKMLFLHGISTPTISQGDLAHEMVAKGYRVMLFDLFGRGYSDAPADVPYDARLYTTQILLVLASSSLAWSCFHLVGYSLGGGLAVSFARYFPHRLKSLTLVAGGGLVRRYHVGWQSWFLYNSGLLPESLVRRLVKRRIRPSAEPPKAAGGADLVAAESHSQGGQHRRTGGNSDANGGPGFDSASISRRRPHVSVSSVVAWQVDHHPGFVTAFLSTIRNAPIYEAYEDWKALGPILAERRQVDTSIKPSGLSNGQVLLVLGKTDPVVVPSETIEDAERILGKEGVHSVVLEAGHELPISLSQEVGDCIDTFVRRQIP</sequence>
<evidence type="ECO:0000256" key="1">
    <source>
        <dbReference type="SAM" id="MobiDB-lite"/>
    </source>
</evidence>
<dbReference type="SUPFAM" id="SSF53474">
    <property type="entry name" value="alpha/beta-Hydrolases"/>
    <property type="match status" value="1"/>
</dbReference>
<dbReference type="Pfam" id="PF00561">
    <property type="entry name" value="Abhydrolase_1"/>
    <property type="match status" value="1"/>
</dbReference>
<dbReference type="PRINTS" id="PR00111">
    <property type="entry name" value="ABHYDROLASE"/>
</dbReference>
<evidence type="ECO:0000313" key="4">
    <source>
        <dbReference type="Proteomes" id="UP000030651"/>
    </source>
</evidence>
<dbReference type="eggNOG" id="ENOG502S1BG">
    <property type="taxonomic scope" value="Eukaryota"/>
</dbReference>
<evidence type="ECO:0000259" key="2">
    <source>
        <dbReference type="Pfam" id="PF00561"/>
    </source>
</evidence>
<dbReference type="RefSeq" id="XP_007828033.1">
    <property type="nucleotide sequence ID" value="XM_007829842.1"/>
</dbReference>
<dbReference type="InterPro" id="IPR050266">
    <property type="entry name" value="AB_hydrolase_sf"/>
</dbReference>
<dbReference type="InParanoid" id="W3XN06"/>
<dbReference type="OMA" id="IHVFEWG"/>
<organism evidence="3 4">
    <name type="scientific">Pestalotiopsis fici (strain W106-1 / CGMCC3.15140)</name>
    <dbReference type="NCBI Taxonomy" id="1229662"/>
    <lineage>
        <taxon>Eukaryota</taxon>
        <taxon>Fungi</taxon>
        <taxon>Dikarya</taxon>
        <taxon>Ascomycota</taxon>
        <taxon>Pezizomycotina</taxon>
        <taxon>Sordariomycetes</taxon>
        <taxon>Xylariomycetidae</taxon>
        <taxon>Amphisphaeriales</taxon>
        <taxon>Sporocadaceae</taxon>
        <taxon>Pestalotiopsis</taxon>
    </lineage>
</organism>
<dbReference type="InterPro" id="IPR000073">
    <property type="entry name" value="AB_hydrolase_1"/>
</dbReference>
<dbReference type="AlphaFoldDB" id="W3XN06"/>